<feature type="region of interest" description="Disordered" evidence="1">
    <location>
        <begin position="119"/>
        <end position="139"/>
    </location>
</feature>
<evidence type="ECO:0000256" key="1">
    <source>
        <dbReference type="SAM" id="MobiDB-lite"/>
    </source>
</evidence>
<evidence type="ECO:0000313" key="3">
    <source>
        <dbReference type="Proteomes" id="UP001620626"/>
    </source>
</evidence>
<keyword evidence="3" id="KW-1185">Reference proteome</keyword>
<protein>
    <submittedName>
        <fullName evidence="2">Uncharacterized protein</fullName>
    </submittedName>
</protein>
<gene>
    <name evidence="2" type="ORF">niasHT_034518</name>
</gene>
<evidence type="ECO:0000313" key="2">
    <source>
        <dbReference type="EMBL" id="KAL3084883.1"/>
    </source>
</evidence>
<organism evidence="2 3">
    <name type="scientific">Heterodera trifolii</name>
    <dbReference type="NCBI Taxonomy" id="157864"/>
    <lineage>
        <taxon>Eukaryota</taxon>
        <taxon>Metazoa</taxon>
        <taxon>Ecdysozoa</taxon>
        <taxon>Nematoda</taxon>
        <taxon>Chromadorea</taxon>
        <taxon>Rhabditida</taxon>
        <taxon>Tylenchina</taxon>
        <taxon>Tylenchomorpha</taxon>
        <taxon>Tylenchoidea</taxon>
        <taxon>Heteroderidae</taxon>
        <taxon>Heteroderinae</taxon>
        <taxon>Heterodera</taxon>
    </lineage>
</organism>
<accession>A0ABD2IYW2</accession>
<proteinExistence type="predicted"/>
<dbReference type="EMBL" id="JBICBT010001068">
    <property type="protein sequence ID" value="KAL3084883.1"/>
    <property type="molecule type" value="Genomic_DNA"/>
</dbReference>
<dbReference type="AlphaFoldDB" id="A0ABD2IYW2"/>
<name>A0ABD2IYW2_9BILA</name>
<reference evidence="2 3" key="1">
    <citation type="submission" date="2024-10" db="EMBL/GenBank/DDBJ databases">
        <authorList>
            <person name="Kim D."/>
        </authorList>
    </citation>
    <scope>NUCLEOTIDE SEQUENCE [LARGE SCALE GENOMIC DNA]</scope>
    <source>
        <strain evidence="2">BH-2024</strain>
    </source>
</reference>
<comment type="caution">
    <text evidence="2">The sequence shown here is derived from an EMBL/GenBank/DDBJ whole genome shotgun (WGS) entry which is preliminary data.</text>
</comment>
<sequence>MLPATVHSGVPRTGTSAGVRQKRKTLLVLDDLVVGMSPQYLDALFTRGSHNWGIIVILVTSAPVQQRAACGAHKLTLFSVNAKPCGGVADTHHRHPSLPVKDCPLYRGLPRRMREKFWLPSGGHAPRESGRDPPSNKYI</sequence>
<dbReference type="Proteomes" id="UP001620626">
    <property type="component" value="Unassembled WGS sequence"/>
</dbReference>